<dbReference type="STRING" id="587636.SAMN05216199_3053"/>
<dbReference type="Proteomes" id="UP000199019">
    <property type="component" value="Unassembled WGS sequence"/>
</dbReference>
<dbReference type="AlphaFoldDB" id="A0A1H9WN75"/>
<dbReference type="Pfam" id="PF18934">
    <property type="entry name" value="DUF5682"/>
    <property type="match status" value="1"/>
</dbReference>
<gene>
    <name evidence="1" type="ORF">SAMN05216199_3053</name>
</gene>
<dbReference type="EMBL" id="FOHB01000005">
    <property type="protein sequence ID" value="SES35350.1"/>
    <property type="molecule type" value="Genomic_DNA"/>
</dbReference>
<proteinExistence type="predicted"/>
<evidence type="ECO:0000313" key="1">
    <source>
        <dbReference type="EMBL" id="SES35350.1"/>
    </source>
</evidence>
<keyword evidence="2" id="KW-1185">Reference proteome</keyword>
<accession>A0A1H9WN75</accession>
<organism evidence="1 2">
    <name type="scientific">Pedococcus cremeus</name>
    <dbReference type="NCBI Taxonomy" id="587636"/>
    <lineage>
        <taxon>Bacteria</taxon>
        <taxon>Bacillati</taxon>
        <taxon>Actinomycetota</taxon>
        <taxon>Actinomycetes</taxon>
        <taxon>Micrococcales</taxon>
        <taxon>Intrasporangiaceae</taxon>
        <taxon>Pedococcus</taxon>
    </lineage>
</organism>
<reference evidence="2" key="1">
    <citation type="submission" date="2016-10" db="EMBL/GenBank/DDBJ databases">
        <authorList>
            <person name="Varghese N."/>
            <person name="Submissions S."/>
        </authorList>
    </citation>
    <scope>NUCLEOTIDE SEQUENCE [LARGE SCALE GENOMIC DNA]</scope>
    <source>
        <strain evidence="2">CGMCC 1.6963</strain>
    </source>
</reference>
<dbReference type="RefSeq" id="WP_091759785.1">
    <property type="nucleotide sequence ID" value="NZ_FOHB01000005.1"/>
</dbReference>
<sequence>MTTPAALTSHDVGTVASRLLTEELVVLPVRHHSPACALQVERVVRERRPSVVLVEGPRSMTSLVPLLTHPEARMPLAVYTYAVRPPGDGAPAGRWAGYYPFCDYSPELVALREASARDVPARFIDLDFAEQCLVTEPKENGSLLDEGHYQHSERLQALAEQQGCRDHEDLWEHLFEADAGTTATSEHIARVAAYCLLARRDHTPGQLDADGTTAREAEMAWHVRQALAERQPDDGPVLVVLGGFHAVALPALLDDPPQRPRVATTDVTGDTALIRYTFERLDRLSGYASGMTSPAWHQHLWTLLTAGADEPRATATLTALLDITAELRQRHRMPVPTPAVAAAYEQALRLAVLRERVAPLRSDLLDALTSCYVKGDVDVDGAIVRAAAHHVLTGTAVGTVPPGAGTPPLVADATTRLTRARLNLDGLERRTAALDLYRRSEHRDTSRLLHGLTLLAVPFAHRTAGPDFVRGHGLGRLQERWDYLWTPATEGALVEAAVLGSSVPEAVAAKFDEHLATAREAGARDGAREATALLAQACVLGLHDHAAEALVLAREAVSADAVFDAVADAAVRLALLWESREPLEARRLSELEPMVRTAYERAIYLGRELTSSQGEPLAAAGALVALRELLVSAAGEGLDPEPYWQLVGRLADQHPAALVRGAAAGLCYSSGRLGSADLGRAVNGHLAGTVTAAESVGFLRGLLMTAREAAWQELELVSRLDGQLAAWDAGTFVAHLPEMRLAFAGMTPAETDRVARLVARLHGLEELGALIHRDTDETGVQHHLLVSRTAADLLARDGLGGWVGRS</sequence>
<dbReference type="OrthoDB" id="9768066at2"/>
<protein>
    <submittedName>
        <fullName evidence="1">Uncharacterized protein</fullName>
    </submittedName>
</protein>
<name>A0A1H9WN75_9MICO</name>
<evidence type="ECO:0000313" key="2">
    <source>
        <dbReference type="Proteomes" id="UP000199019"/>
    </source>
</evidence>
<dbReference type="InterPro" id="IPR043737">
    <property type="entry name" value="DUF5682"/>
</dbReference>